<sequence length="63" mass="7096">MLEWSTTTISQHSSRNLNQDMETVAEVLGWGIEKRDNKDDKDGTLSLIYGPSNNYESVHVRAG</sequence>
<dbReference type="RefSeq" id="XP_018699051.1">
    <property type="nucleotide sequence ID" value="XM_018833172.1"/>
</dbReference>
<evidence type="ECO:0000313" key="2">
    <source>
        <dbReference type="Proteomes" id="UP000078343"/>
    </source>
</evidence>
<dbReference type="GeneID" id="30005826"/>
<comment type="caution">
    <text evidence="1">The sequence shown here is derived from an EMBL/GenBank/DDBJ whole genome shotgun (WGS) entry which is preliminary data.</text>
</comment>
<reference evidence="1 2" key="1">
    <citation type="submission" date="2016-04" db="EMBL/GenBank/DDBJ databases">
        <title>Draft genome of Fonsecaea erecta CBS 125763.</title>
        <authorList>
            <person name="Weiss V.A."/>
            <person name="Vicente V.A."/>
            <person name="Raittz R.T."/>
            <person name="Moreno L.F."/>
            <person name="De Souza E.M."/>
            <person name="Pedrosa F.O."/>
            <person name="Steffens M.B."/>
            <person name="Faoro H."/>
            <person name="Tadra-Sfeir M.Z."/>
            <person name="Najafzadeh M.J."/>
            <person name="Felipe M.S."/>
            <person name="Teixeira M."/>
            <person name="Sun J."/>
            <person name="Xi L."/>
            <person name="Gomes R."/>
            <person name="De Azevedo C.M."/>
            <person name="Salgado C.G."/>
            <person name="Da Silva M.B."/>
            <person name="Nascimento M.F."/>
            <person name="Queiroz-Telles F."/>
            <person name="Attili D.S."/>
            <person name="Gorbushina A."/>
        </authorList>
    </citation>
    <scope>NUCLEOTIDE SEQUENCE [LARGE SCALE GENOMIC DNA]</scope>
    <source>
        <strain evidence="1 2">CBS 125763</strain>
    </source>
</reference>
<name>A0A179A0M2_9EURO</name>
<protein>
    <submittedName>
        <fullName evidence="1">Uncharacterized protein</fullName>
    </submittedName>
</protein>
<dbReference type="AlphaFoldDB" id="A0A179A0M2"/>
<organism evidence="1 2">
    <name type="scientific">Fonsecaea erecta</name>
    <dbReference type="NCBI Taxonomy" id="1367422"/>
    <lineage>
        <taxon>Eukaryota</taxon>
        <taxon>Fungi</taxon>
        <taxon>Dikarya</taxon>
        <taxon>Ascomycota</taxon>
        <taxon>Pezizomycotina</taxon>
        <taxon>Eurotiomycetes</taxon>
        <taxon>Chaetothyriomycetidae</taxon>
        <taxon>Chaetothyriales</taxon>
        <taxon>Herpotrichiellaceae</taxon>
        <taxon>Fonsecaea</taxon>
    </lineage>
</organism>
<accession>A0A179A0M2</accession>
<gene>
    <name evidence="1" type="ORF">AYL99_01656</name>
</gene>
<keyword evidence="2" id="KW-1185">Reference proteome</keyword>
<dbReference type="EMBL" id="LVYI01000001">
    <property type="protein sequence ID" value="OAP65684.1"/>
    <property type="molecule type" value="Genomic_DNA"/>
</dbReference>
<proteinExistence type="predicted"/>
<evidence type="ECO:0000313" key="1">
    <source>
        <dbReference type="EMBL" id="OAP65684.1"/>
    </source>
</evidence>
<dbReference type="Proteomes" id="UP000078343">
    <property type="component" value="Unassembled WGS sequence"/>
</dbReference>